<dbReference type="EMBL" id="WUEY01000010">
    <property type="protein sequence ID" value="NEI72043.1"/>
    <property type="molecule type" value="Genomic_DNA"/>
</dbReference>
<protein>
    <submittedName>
        <fullName evidence="3">FAD-dependent oxidoreductase</fullName>
    </submittedName>
</protein>
<dbReference type="NCBIfam" id="NF004835">
    <property type="entry name" value="PRK06185.1-4"/>
    <property type="match status" value="1"/>
</dbReference>
<keyword evidence="1" id="KW-0560">Oxidoreductase</keyword>
<name>A0A6L9U7W0_9HYPH</name>
<evidence type="ECO:0000313" key="3">
    <source>
        <dbReference type="EMBL" id="NEI72043.1"/>
    </source>
</evidence>
<dbReference type="Pfam" id="PF01494">
    <property type="entry name" value="FAD_binding_3"/>
    <property type="match status" value="1"/>
</dbReference>
<gene>
    <name evidence="3" type="ORF">GR212_20885</name>
</gene>
<dbReference type="GO" id="GO:0071949">
    <property type="term" value="F:FAD binding"/>
    <property type="evidence" value="ECO:0007669"/>
    <property type="project" value="InterPro"/>
</dbReference>
<dbReference type="InterPro" id="IPR036188">
    <property type="entry name" value="FAD/NAD-bd_sf"/>
</dbReference>
<dbReference type="NCBIfam" id="NF004834">
    <property type="entry name" value="PRK06185.1-3"/>
    <property type="match status" value="1"/>
</dbReference>
<dbReference type="PANTHER" id="PTHR43476">
    <property type="entry name" value="3-(3-HYDROXY-PHENYL)PROPIONATE/3-HYDROXYCINNAMIC ACID HYDROXYLASE"/>
    <property type="match status" value="1"/>
</dbReference>
<sequence length="429" mass="47229">MSAEVSDSAADATGREPSSDRVLETGCAIVGAGPAGLMLGLLLARAGVEVTVLEKHADFLRDFRGDTIHPSTLEVLHEIGLLDEFLQLPHTRAPRLHAEIGGRDVTIADFSRLPTRCRFIAFMPQWDFLDFLAREAGKLANFHLMMGTEVTDLLPADQSGAALRARGPDGSLVIRARLIVGADGRNSIVRDKAGLQVESFGSPSDVLWMKLSHLPDDPPYTMGHGGPRQGFVMVDRGDYWQCGYVVRKGTFADVKERGLDDFRKVVAAASPLPPERMDEVRSWDDVHLLSIRIDRLKRWWKPGVLCIGDAAHAMSPIGGVGVNLAIQDAVAAANILAGPLRNDAVLDRHLRAVERRRIFPTKATQKIQVMMRRRRRSADTKDPGRSGPPAFMRFIARWPVLAHLTGRLVGVGFKSEHVAHAMRSIHIRK</sequence>
<dbReference type="Proteomes" id="UP000483035">
    <property type="component" value="Unassembled WGS sequence"/>
</dbReference>
<evidence type="ECO:0000256" key="1">
    <source>
        <dbReference type="ARBA" id="ARBA00023002"/>
    </source>
</evidence>
<dbReference type="InterPro" id="IPR050631">
    <property type="entry name" value="PheA/TfdB_FAD_monoxygenase"/>
</dbReference>
<dbReference type="AlphaFoldDB" id="A0A6L9U7W0"/>
<dbReference type="InterPro" id="IPR002938">
    <property type="entry name" value="FAD-bd"/>
</dbReference>
<dbReference type="Gene3D" id="3.50.50.60">
    <property type="entry name" value="FAD/NAD(P)-binding domain"/>
    <property type="match status" value="2"/>
</dbReference>
<reference evidence="3 4" key="1">
    <citation type="submission" date="2019-12" db="EMBL/GenBank/DDBJ databases">
        <title>Rhizobium genotypes associated with high levels of biological nitrogen fixation by grain legumes in a temperate-maritime cropping system.</title>
        <authorList>
            <person name="Maluk M."/>
            <person name="Francesc Ferrando Molina F."/>
            <person name="Lopez Del Egido L."/>
            <person name="Lafos M."/>
            <person name="Langarica-Fuentes A."/>
            <person name="Gebre Yohannes G."/>
            <person name="Young M.W."/>
            <person name="Martin P."/>
            <person name="Gantlett R."/>
            <person name="Kenicer G."/>
            <person name="Hawes C."/>
            <person name="Begg G.S."/>
            <person name="Quilliam R.S."/>
            <person name="Squire G.R."/>
            <person name="Poole P.S."/>
            <person name="Young P.W."/>
            <person name="Iannetta P.M."/>
            <person name="James E.K."/>
        </authorList>
    </citation>
    <scope>NUCLEOTIDE SEQUENCE [LARGE SCALE GENOMIC DNA]</scope>
    <source>
        <strain evidence="3 4">JHI1118</strain>
    </source>
</reference>
<dbReference type="SUPFAM" id="SSF51905">
    <property type="entry name" value="FAD/NAD(P)-binding domain"/>
    <property type="match status" value="1"/>
</dbReference>
<evidence type="ECO:0000259" key="2">
    <source>
        <dbReference type="Pfam" id="PF01494"/>
    </source>
</evidence>
<comment type="caution">
    <text evidence="3">The sequence shown here is derived from an EMBL/GenBank/DDBJ whole genome shotgun (WGS) entry which is preliminary data.</text>
</comment>
<dbReference type="GO" id="GO:0016491">
    <property type="term" value="F:oxidoreductase activity"/>
    <property type="evidence" value="ECO:0007669"/>
    <property type="project" value="UniProtKB-KW"/>
</dbReference>
<accession>A0A6L9U7W0</accession>
<proteinExistence type="predicted"/>
<dbReference type="PRINTS" id="PR00420">
    <property type="entry name" value="RNGMNOXGNASE"/>
</dbReference>
<dbReference type="PANTHER" id="PTHR43476:SF5">
    <property type="entry name" value="FAD-DEPENDENT MONOOXYGENASE"/>
    <property type="match status" value="1"/>
</dbReference>
<evidence type="ECO:0000313" key="4">
    <source>
        <dbReference type="Proteomes" id="UP000483035"/>
    </source>
</evidence>
<feature type="domain" description="FAD-binding" evidence="2">
    <location>
        <begin position="25"/>
        <end position="365"/>
    </location>
</feature>
<dbReference type="RefSeq" id="WP_163988976.1">
    <property type="nucleotide sequence ID" value="NZ_WUEY01000010.1"/>
</dbReference>
<organism evidence="3 4">
    <name type="scientific">Rhizobium lusitanum</name>
    <dbReference type="NCBI Taxonomy" id="293958"/>
    <lineage>
        <taxon>Bacteria</taxon>
        <taxon>Pseudomonadati</taxon>
        <taxon>Pseudomonadota</taxon>
        <taxon>Alphaproteobacteria</taxon>
        <taxon>Hyphomicrobiales</taxon>
        <taxon>Rhizobiaceae</taxon>
        <taxon>Rhizobium/Agrobacterium group</taxon>
        <taxon>Rhizobium</taxon>
    </lineage>
</organism>